<proteinExistence type="predicted"/>
<organism evidence="1">
    <name type="scientific">Podoviridae sp. ctiVc2</name>
    <dbReference type="NCBI Taxonomy" id="2827745"/>
    <lineage>
        <taxon>Viruses</taxon>
        <taxon>Duplodnaviria</taxon>
        <taxon>Heunggongvirae</taxon>
        <taxon>Uroviricota</taxon>
        <taxon>Caudoviricetes</taxon>
    </lineage>
</organism>
<dbReference type="EMBL" id="BK032558">
    <property type="protein sequence ID" value="DAF47760.1"/>
    <property type="molecule type" value="Genomic_DNA"/>
</dbReference>
<protein>
    <submittedName>
        <fullName evidence="1">Uncharacterized protein</fullName>
    </submittedName>
</protein>
<name>A0A8S5SA23_9CAUD</name>
<reference evidence="1" key="1">
    <citation type="journal article" date="2021" name="Proc. Natl. Acad. Sci. U.S.A.">
        <title>A Catalog of Tens of Thousands of Viruses from Human Metagenomes Reveals Hidden Associations with Chronic Diseases.</title>
        <authorList>
            <person name="Tisza M.J."/>
            <person name="Buck C.B."/>
        </authorList>
    </citation>
    <scope>NUCLEOTIDE SEQUENCE</scope>
    <source>
        <strain evidence="1">CtiVc2</strain>
    </source>
</reference>
<sequence length="178" mass="19634">MAKRLILGTNVINLTESLNVAGDKNIEIKADGKKYYATLWEKGKSVVNAVSIGLVKIGTNKYGILTSPVRGQQESHEFFPSFTGSTTQERKTLFLPKGSYDLFLGTYVGRGGSDRATFNVSDNQGEFVTVIVDLERNVKATFTVIGNNSRITRDKSFDGMTQYISVSFVLSERNEGDE</sequence>
<evidence type="ECO:0000313" key="1">
    <source>
        <dbReference type="EMBL" id="DAF47760.1"/>
    </source>
</evidence>
<accession>A0A8S5SA23</accession>